<feature type="binding site" evidence="11">
    <location>
        <position position="113"/>
    </location>
    <ligand>
        <name>L-histidine</name>
        <dbReference type="ChEBI" id="CHEBI:57595"/>
    </ligand>
</feature>
<dbReference type="GO" id="GO:0005524">
    <property type="term" value="F:ATP binding"/>
    <property type="evidence" value="ECO:0007669"/>
    <property type="project" value="UniProtKB-UniRule"/>
</dbReference>
<sequence>MKIIKSIKGMKDILPKKSFIWQYIENKIKIILYKYSYLEIRTPIIEKTKLFNISLGKTTDLINKEMYTFKDKKNNSLTLRPENTTSIIRCILENNIFFKNKKQKFWYFGPMFRYENTQNGRYRQFYQFGVETFNMSGPDIDSEIILITNRIFNILGIKKYITLEINTLGNKKSRIIYANILFKYLKKYKNYLNKNIFYKLYKNPLRLLDNKKNNIKYIFNNTPKIISCIDIDSIKHFEYLKNILNFTNINYKINTNLVRGLDYYSRTVFEWTTIFLGSQNTICAGGRYDYLIKYLIGKNIPAIGFAIGIERIILLLEKIKKLPINIKFKINILFIIISNEKYLKINSIKIAEKIRNELPNLILKINFCNKSLKKQLSEANNKGIYIILIYGINEQKKNKITIKYLYKRKKQNLLKLKNLIKELKLIFYHESNYFNYW</sequence>
<organism evidence="13 14">
    <name type="scientific">Candidatus Portiera aleyrodidarum</name>
    <name type="common">primary endosymbiont of Bemisia tabaci</name>
    <dbReference type="NCBI Taxonomy" id="91844"/>
    <lineage>
        <taxon>Bacteria</taxon>
        <taxon>Pseudomonadati</taxon>
        <taxon>Pseudomonadota</taxon>
        <taxon>Gammaproteobacteria</taxon>
        <taxon>Candidatus Johnevansiales</taxon>
        <taxon>Candidatus Johnevansiaceae</taxon>
        <taxon>Candidatus Portiera</taxon>
    </lineage>
</organism>
<dbReference type="InterPro" id="IPR004154">
    <property type="entry name" value="Anticodon-bd"/>
</dbReference>
<dbReference type="Pfam" id="PF03129">
    <property type="entry name" value="HGTP_anticodon"/>
    <property type="match status" value="1"/>
</dbReference>
<dbReference type="InterPro" id="IPR041715">
    <property type="entry name" value="HisRS-like_core"/>
</dbReference>
<feature type="domain" description="Aminoacyl-transfer RNA synthetases class-II family profile" evidence="12">
    <location>
        <begin position="20"/>
        <end position="316"/>
    </location>
</feature>
<name>A0A8D9JST0_9GAMM</name>
<dbReference type="PIRSF" id="PIRSF001549">
    <property type="entry name" value="His-tRNA_synth"/>
    <property type="match status" value="1"/>
</dbReference>
<dbReference type="HAMAP" id="MF_00127">
    <property type="entry name" value="His_tRNA_synth"/>
    <property type="match status" value="1"/>
</dbReference>
<dbReference type="CDD" id="cd00773">
    <property type="entry name" value="HisRS-like_core"/>
    <property type="match status" value="1"/>
</dbReference>
<feature type="binding site" evidence="11">
    <location>
        <position position="259"/>
    </location>
    <ligand>
        <name>L-histidine</name>
        <dbReference type="ChEBI" id="CHEBI:57595"/>
    </ligand>
</feature>
<dbReference type="NCBIfam" id="TIGR00442">
    <property type="entry name" value="hisS"/>
    <property type="match status" value="1"/>
</dbReference>
<keyword evidence="4 10" id="KW-0436">Ligase</keyword>
<evidence type="ECO:0000256" key="10">
    <source>
        <dbReference type="HAMAP-Rule" id="MF_00127"/>
    </source>
</evidence>
<dbReference type="GO" id="GO:0004821">
    <property type="term" value="F:histidine-tRNA ligase activity"/>
    <property type="evidence" value="ECO:0007669"/>
    <property type="project" value="UniProtKB-UniRule"/>
</dbReference>
<dbReference type="InterPro" id="IPR004516">
    <property type="entry name" value="HisRS/HisZ"/>
</dbReference>
<evidence type="ECO:0000259" key="12">
    <source>
        <dbReference type="PROSITE" id="PS50862"/>
    </source>
</evidence>
<dbReference type="KEGG" id="plc:PAD_195"/>
<keyword evidence="8 10" id="KW-0030">Aminoacyl-tRNA synthetase</keyword>
<dbReference type="Pfam" id="PF13393">
    <property type="entry name" value="tRNA-synt_His"/>
    <property type="match status" value="2"/>
</dbReference>
<dbReference type="InterPro" id="IPR015807">
    <property type="entry name" value="His-tRNA-ligase"/>
</dbReference>
<dbReference type="AlphaFoldDB" id="A0A8D9JST0"/>
<evidence type="ECO:0000256" key="7">
    <source>
        <dbReference type="ARBA" id="ARBA00022917"/>
    </source>
</evidence>
<evidence type="ECO:0000313" key="13">
    <source>
        <dbReference type="EMBL" id="CEI58760.1"/>
    </source>
</evidence>
<feature type="binding site" evidence="11">
    <location>
        <position position="131"/>
    </location>
    <ligand>
        <name>L-histidine</name>
        <dbReference type="ChEBI" id="CHEBI:57595"/>
    </ligand>
</feature>
<keyword evidence="7 10" id="KW-0648">Protein biosynthesis</keyword>
<feature type="binding site" evidence="11">
    <location>
        <begin position="263"/>
        <end position="264"/>
    </location>
    <ligand>
        <name>L-histidine</name>
        <dbReference type="ChEBI" id="CHEBI:57595"/>
    </ligand>
</feature>
<dbReference type="EMBL" id="LN649255">
    <property type="protein sequence ID" value="CEI58760.1"/>
    <property type="molecule type" value="Genomic_DNA"/>
</dbReference>
<comment type="subcellular location">
    <subcellularLocation>
        <location evidence="10">Cytoplasm</location>
    </subcellularLocation>
</comment>
<dbReference type="PANTHER" id="PTHR43707:SF1">
    <property type="entry name" value="HISTIDINE--TRNA LIGASE, MITOCHONDRIAL-RELATED"/>
    <property type="match status" value="1"/>
</dbReference>
<evidence type="ECO:0000256" key="3">
    <source>
        <dbReference type="ARBA" id="ARBA00022490"/>
    </source>
</evidence>
<dbReference type="SUPFAM" id="SSF55681">
    <property type="entry name" value="Class II aaRS and biotin synthetases"/>
    <property type="match status" value="1"/>
</dbReference>
<feature type="binding site" evidence="11">
    <location>
        <position position="127"/>
    </location>
    <ligand>
        <name>L-histidine</name>
        <dbReference type="ChEBI" id="CHEBI:57595"/>
    </ligand>
</feature>
<protein>
    <recommendedName>
        <fullName evidence="10">Histidine--tRNA ligase</fullName>
        <ecNumber evidence="10">6.1.1.21</ecNumber>
    </recommendedName>
    <alternativeName>
        <fullName evidence="10">Histidyl-tRNA synthetase</fullName>
        <shortName evidence="10">HisRS</shortName>
    </alternativeName>
</protein>
<dbReference type="GO" id="GO:0005737">
    <property type="term" value="C:cytoplasm"/>
    <property type="evidence" value="ECO:0007669"/>
    <property type="project" value="UniProtKB-SubCell"/>
</dbReference>
<dbReference type="PROSITE" id="PS50862">
    <property type="entry name" value="AA_TRNA_LIGASE_II"/>
    <property type="match status" value="1"/>
</dbReference>
<dbReference type="PANTHER" id="PTHR43707">
    <property type="entry name" value="HISTIDYL-TRNA SYNTHETASE"/>
    <property type="match status" value="1"/>
</dbReference>
<dbReference type="InterPro" id="IPR006195">
    <property type="entry name" value="aa-tRNA-synth_II"/>
</dbReference>
<evidence type="ECO:0000256" key="9">
    <source>
        <dbReference type="ARBA" id="ARBA00047639"/>
    </source>
</evidence>
<dbReference type="InterPro" id="IPR036621">
    <property type="entry name" value="Anticodon-bd_dom_sf"/>
</dbReference>
<comment type="catalytic activity">
    <reaction evidence="9 10">
        <text>tRNA(His) + L-histidine + ATP = L-histidyl-tRNA(His) + AMP + diphosphate + H(+)</text>
        <dbReference type="Rhea" id="RHEA:17313"/>
        <dbReference type="Rhea" id="RHEA-COMP:9665"/>
        <dbReference type="Rhea" id="RHEA-COMP:9689"/>
        <dbReference type="ChEBI" id="CHEBI:15378"/>
        <dbReference type="ChEBI" id="CHEBI:30616"/>
        <dbReference type="ChEBI" id="CHEBI:33019"/>
        <dbReference type="ChEBI" id="CHEBI:57595"/>
        <dbReference type="ChEBI" id="CHEBI:78442"/>
        <dbReference type="ChEBI" id="CHEBI:78527"/>
        <dbReference type="ChEBI" id="CHEBI:456215"/>
        <dbReference type="EC" id="6.1.1.21"/>
    </reaction>
</comment>
<keyword evidence="6 10" id="KW-0067">ATP-binding</keyword>
<dbReference type="RefSeq" id="WP_219848608.1">
    <property type="nucleotide sequence ID" value="NZ_LN649255.1"/>
</dbReference>
<evidence type="ECO:0000256" key="11">
    <source>
        <dbReference type="PIRSR" id="PIRSR001549-1"/>
    </source>
</evidence>
<dbReference type="InterPro" id="IPR045864">
    <property type="entry name" value="aa-tRNA-synth_II/BPL/LPL"/>
</dbReference>
<keyword evidence="3 10" id="KW-0963">Cytoplasm</keyword>
<dbReference type="GO" id="GO:0006427">
    <property type="term" value="P:histidyl-tRNA aminoacylation"/>
    <property type="evidence" value="ECO:0007669"/>
    <property type="project" value="UniProtKB-UniRule"/>
</dbReference>
<comment type="similarity">
    <text evidence="1 10">Belongs to the class-II aminoacyl-tRNA synthetase family.</text>
</comment>
<comment type="subunit">
    <text evidence="2 10">Homodimer.</text>
</comment>
<dbReference type="Gene3D" id="3.40.50.800">
    <property type="entry name" value="Anticodon-binding domain"/>
    <property type="match status" value="1"/>
</dbReference>
<gene>
    <name evidence="10 13" type="primary">hisS</name>
    <name evidence="13" type="ORF">PAD_195</name>
</gene>
<dbReference type="EC" id="6.1.1.21" evidence="10"/>
<accession>A0A8D9JST0</accession>
<evidence type="ECO:0000256" key="8">
    <source>
        <dbReference type="ARBA" id="ARBA00023146"/>
    </source>
</evidence>
<evidence type="ECO:0000256" key="5">
    <source>
        <dbReference type="ARBA" id="ARBA00022741"/>
    </source>
</evidence>
<keyword evidence="5 10" id="KW-0547">Nucleotide-binding</keyword>
<dbReference type="Proteomes" id="UP000032800">
    <property type="component" value="Chromosome I"/>
</dbReference>
<dbReference type="SUPFAM" id="SSF52954">
    <property type="entry name" value="Class II aaRS ABD-related"/>
    <property type="match status" value="1"/>
</dbReference>
<feature type="binding site" evidence="11">
    <location>
        <begin position="82"/>
        <end position="84"/>
    </location>
    <ligand>
        <name>L-histidine</name>
        <dbReference type="ChEBI" id="CHEBI:57595"/>
    </ligand>
</feature>
<evidence type="ECO:0000256" key="6">
    <source>
        <dbReference type="ARBA" id="ARBA00022840"/>
    </source>
</evidence>
<dbReference type="Gene3D" id="3.30.930.10">
    <property type="entry name" value="Bira Bifunctional Protein, Domain 2"/>
    <property type="match status" value="1"/>
</dbReference>
<reference evidence="13 14" key="1">
    <citation type="journal article" date="2015" name="Genome Biol. Evol.">
        <title>Genome evolution in the primary endosymbiont of whiteflies sheds light on their divergence.</title>
        <authorList>
            <person name="Santos-Garcia D."/>
            <person name="Vargas-Chavez C."/>
            <person name="Moya A."/>
            <person name="Latorre A."/>
            <person name="Silva"/>
            <person name="F J."/>
        </authorList>
    </citation>
    <scope>NUCLEOTIDE SEQUENCE [LARGE SCALE GENOMIC DNA]</scope>
    <source>
        <strain evidence="14">AD-VLC</strain>
    </source>
</reference>
<evidence type="ECO:0000256" key="1">
    <source>
        <dbReference type="ARBA" id="ARBA00008226"/>
    </source>
</evidence>
<evidence type="ECO:0000256" key="4">
    <source>
        <dbReference type="ARBA" id="ARBA00022598"/>
    </source>
</evidence>
<proteinExistence type="inferred from homology"/>
<evidence type="ECO:0000256" key="2">
    <source>
        <dbReference type="ARBA" id="ARBA00011738"/>
    </source>
</evidence>
<evidence type="ECO:0000313" key="14">
    <source>
        <dbReference type="Proteomes" id="UP000032800"/>
    </source>
</evidence>